<dbReference type="EMBL" id="JACXVP010000001">
    <property type="protein sequence ID" value="KAG5631680.1"/>
    <property type="molecule type" value="Genomic_DNA"/>
</dbReference>
<proteinExistence type="predicted"/>
<evidence type="ECO:0000256" key="1">
    <source>
        <dbReference type="SAM" id="MobiDB-lite"/>
    </source>
</evidence>
<evidence type="ECO:0000313" key="2">
    <source>
        <dbReference type="EMBL" id="KAG5631680.1"/>
    </source>
</evidence>
<dbReference type="Proteomes" id="UP000824120">
    <property type="component" value="Chromosome 1"/>
</dbReference>
<reference evidence="2 3" key="1">
    <citation type="submission" date="2020-09" db="EMBL/GenBank/DDBJ databases">
        <title>De no assembly of potato wild relative species, Solanum commersonii.</title>
        <authorList>
            <person name="Cho K."/>
        </authorList>
    </citation>
    <scope>NUCLEOTIDE SEQUENCE [LARGE SCALE GENOMIC DNA]</scope>
    <source>
        <strain evidence="2">LZ3.2</strain>
        <tissue evidence="2">Leaf</tissue>
    </source>
</reference>
<protein>
    <submittedName>
        <fullName evidence="2">Uncharacterized protein</fullName>
    </submittedName>
</protein>
<comment type="caution">
    <text evidence="2">The sequence shown here is derived from an EMBL/GenBank/DDBJ whole genome shotgun (WGS) entry which is preliminary data.</text>
</comment>
<keyword evidence="3" id="KW-1185">Reference proteome</keyword>
<gene>
    <name evidence="2" type="ORF">H5410_003397</name>
</gene>
<feature type="region of interest" description="Disordered" evidence="1">
    <location>
        <begin position="50"/>
        <end position="74"/>
    </location>
</feature>
<sequence length="96" mass="11254">MLSKATRYVVEWLFRSSKVTGRQPRDEANSTGKLVFRRIVEWVSDGSFDRVKSHKERGEKPSQEGDGKEKSADRRPCRRILTYFAKWFQSSKSRNV</sequence>
<evidence type="ECO:0000313" key="3">
    <source>
        <dbReference type="Proteomes" id="UP000824120"/>
    </source>
</evidence>
<organism evidence="2 3">
    <name type="scientific">Solanum commersonii</name>
    <name type="common">Commerson's wild potato</name>
    <name type="synonym">Commerson's nightshade</name>
    <dbReference type="NCBI Taxonomy" id="4109"/>
    <lineage>
        <taxon>Eukaryota</taxon>
        <taxon>Viridiplantae</taxon>
        <taxon>Streptophyta</taxon>
        <taxon>Embryophyta</taxon>
        <taxon>Tracheophyta</taxon>
        <taxon>Spermatophyta</taxon>
        <taxon>Magnoliopsida</taxon>
        <taxon>eudicotyledons</taxon>
        <taxon>Gunneridae</taxon>
        <taxon>Pentapetalae</taxon>
        <taxon>asterids</taxon>
        <taxon>lamiids</taxon>
        <taxon>Solanales</taxon>
        <taxon>Solanaceae</taxon>
        <taxon>Solanoideae</taxon>
        <taxon>Solaneae</taxon>
        <taxon>Solanum</taxon>
    </lineage>
</organism>
<dbReference type="AlphaFoldDB" id="A0A9J6B4W7"/>
<name>A0A9J6B4W7_SOLCO</name>
<accession>A0A9J6B4W7</accession>